<proteinExistence type="predicted"/>
<dbReference type="PANTHER" id="PTHR43685:SF3">
    <property type="entry name" value="SLR2126 PROTEIN"/>
    <property type="match status" value="1"/>
</dbReference>
<dbReference type="InParanoid" id="A0A540VC47"/>
<dbReference type="Pfam" id="PF00535">
    <property type="entry name" value="Glycos_transf_2"/>
    <property type="match status" value="1"/>
</dbReference>
<reference evidence="3 4" key="1">
    <citation type="submission" date="2019-06" db="EMBL/GenBank/DDBJ databases">
        <title>Genome sequence of Litorilinea aerophila BAA-2444.</title>
        <authorList>
            <person name="Maclea K.S."/>
            <person name="Maurais E.G."/>
            <person name="Iannazzi L.C."/>
        </authorList>
    </citation>
    <scope>NUCLEOTIDE SEQUENCE [LARGE SCALE GENOMIC DNA]</scope>
    <source>
        <strain evidence="3 4">ATCC BAA-2444</strain>
    </source>
</reference>
<organism evidence="3 4">
    <name type="scientific">Litorilinea aerophila</name>
    <dbReference type="NCBI Taxonomy" id="1204385"/>
    <lineage>
        <taxon>Bacteria</taxon>
        <taxon>Bacillati</taxon>
        <taxon>Chloroflexota</taxon>
        <taxon>Caldilineae</taxon>
        <taxon>Caldilineales</taxon>
        <taxon>Caldilineaceae</taxon>
        <taxon>Litorilinea</taxon>
    </lineage>
</organism>
<comment type="caution">
    <text evidence="3">The sequence shown here is derived from an EMBL/GenBank/DDBJ whole genome shotgun (WGS) entry which is preliminary data.</text>
</comment>
<keyword evidence="3" id="KW-0808">Transferase</keyword>
<keyword evidence="1" id="KW-1133">Transmembrane helix</keyword>
<dbReference type="PANTHER" id="PTHR43685">
    <property type="entry name" value="GLYCOSYLTRANSFERASE"/>
    <property type="match status" value="1"/>
</dbReference>
<protein>
    <submittedName>
        <fullName evidence="3">Glycosyltransferase</fullName>
    </submittedName>
</protein>
<dbReference type="EMBL" id="VIGC01000025">
    <property type="protein sequence ID" value="TQE94340.1"/>
    <property type="molecule type" value="Genomic_DNA"/>
</dbReference>
<keyword evidence="1" id="KW-0472">Membrane</keyword>
<dbReference type="Gene3D" id="3.90.550.10">
    <property type="entry name" value="Spore Coat Polysaccharide Biosynthesis Protein SpsA, Chain A"/>
    <property type="match status" value="1"/>
</dbReference>
<sequence length="343" mass="38620">MRVSVVVTVYNESRTIERLLDSLAGQTRRPDEVVICDGGSSDGTPERIRAYVARHPERLPGLRLLVEPGANISRGRNLAIAAAQGPIIAVTDAGVRLAPDWLARLIEPWCRARPGEEPLAVAGFFLPDVEGVFQTAMAATVLPLVDDIDPRRFLPSSRSVAFTKEAWAAAGGYPEWLDYCEDLVFDFALNAQRAPAPTAFVWAPDAVAYFRPRESLRAFWLQYYRYARGDGKADLWRKRHAIRYFTYGVAVPALVGHGLWGMWARWLGWAGLLAGVAVYCRRPWQRLARVGAHLSRGQRLQAALLVPLIRLVGDLAKMAGYPVGLWWRWRHRRDPSVHWRRFS</sequence>
<feature type="domain" description="Glycosyltransferase 2-like" evidence="2">
    <location>
        <begin position="4"/>
        <end position="112"/>
    </location>
</feature>
<dbReference type="InterPro" id="IPR050834">
    <property type="entry name" value="Glycosyltransf_2"/>
</dbReference>
<name>A0A540VC47_9CHLR</name>
<gene>
    <name evidence="3" type="ORF">FKZ61_17495</name>
</gene>
<evidence type="ECO:0000313" key="4">
    <source>
        <dbReference type="Proteomes" id="UP000317371"/>
    </source>
</evidence>
<keyword evidence="1" id="KW-0812">Transmembrane</keyword>
<keyword evidence="4" id="KW-1185">Reference proteome</keyword>
<dbReference type="AlphaFoldDB" id="A0A540VC47"/>
<feature type="transmembrane region" description="Helical" evidence="1">
    <location>
        <begin position="241"/>
        <end position="260"/>
    </location>
</feature>
<evidence type="ECO:0000313" key="3">
    <source>
        <dbReference type="EMBL" id="TQE94340.1"/>
    </source>
</evidence>
<dbReference type="RefSeq" id="WP_141611447.1">
    <property type="nucleotide sequence ID" value="NZ_VIGC02000025.1"/>
</dbReference>
<dbReference type="GO" id="GO:0016740">
    <property type="term" value="F:transferase activity"/>
    <property type="evidence" value="ECO:0007669"/>
    <property type="project" value="UniProtKB-KW"/>
</dbReference>
<dbReference type="SUPFAM" id="SSF53448">
    <property type="entry name" value="Nucleotide-diphospho-sugar transferases"/>
    <property type="match status" value="1"/>
</dbReference>
<dbReference type="Proteomes" id="UP000317371">
    <property type="component" value="Unassembled WGS sequence"/>
</dbReference>
<evidence type="ECO:0000259" key="2">
    <source>
        <dbReference type="Pfam" id="PF00535"/>
    </source>
</evidence>
<evidence type="ECO:0000256" key="1">
    <source>
        <dbReference type="SAM" id="Phobius"/>
    </source>
</evidence>
<dbReference type="InterPro" id="IPR001173">
    <property type="entry name" value="Glyco_trans_2-like"/>
</dbReference>
<dbReference type="OrthoDB" id="5291101at2"/>
<dbReference type="InterPro" id="IPR029044">
    <property type="entry name" value="Nucleotide-diphossugar_trans"/>
</dbReference>
<accession>A0A540VC47</accession>